<feature type="transmembrane region" description="Helical" evidence="3">
    <location>
        <begin position="6"/>
        <end position="27"/>
    </location>
</feature>
<dbReference type="GO" id="GO:0015937">
    <property type="term" value="P:coenzyme A biosynthetic process"/>
    <property type="evidence" value="ECO:0007669"/>
    <property type="project" value="InterPro"/>
</dbReference>
<dbReference type="InterPro" id="IPR001977">
    <property type="entry name" value="Depp_CoAkinase"/>
</dbReference>
<dbReference type="SUPFAM" id="SSF52540">
    <property type="entry name" value="P-loop containing nucleoside triphosphate hydrolases"/>
    <property type="match status" value="1"/>
</dbReference>
<keyword evidence="5" id="KW-1185">Reference proteome</keyword>
<dbReference type="AlphaFoldDB" id="X6NL86"/>
<dbReference type="InterPro" id="IPR027417">
    <property type="entry name" value="P-loop_NTPase"/>
</dbReference>
<keyword evidence="3" id="KW-0472">Membrane</keyword>
<reference evidence="4 5" key="1">
    <citation type="journal article" date="2013" name="Curr. Biol.">
        <title>The Genome of the Foraminiferan Reticulomyxa filosa.</title>
        <authorList>
            <person name="Glockner G."/>
            <person name="Hulsmann N."/>
            <person name="Schleicher M."/>
            <person name="Noegel A.A."/>
            <person name="Eichinger L."/>
            <person name="Gallinger C."/>
            <person name="Pawlowski J."/>
            <person name="Sierra R."/>
            <person name="Euteneuer U."/>
            <person name="Pillet L."/>
            <person name="Moustafa A."/>
            <person name="Platzer M."/>
            <person name="Groth M."/>
            <person name="Szafranski K."/>
            <person name="Schliwa M."/>
        </authorList>
    </citation>
    <scope>NUCLEOTIDE SEQUENCE [LARGE SCALE GENOMIC DNA]</scope>
</reference>
<evidence type="ECO:0000256" key="1">
    <source>
        <dbReference type="ARBA" id="ARBA00022741"/>
    </source>
</evidence>
<dbReference type="EMBL" id="ASPP01007706">
    <property type="protein sequence ID" value="ETO26678.1"/>
    <property type="molecule type" value="Genomic_DNA"/>
</dbReference>
<dbReference type="Gene3D" id="3.40.50.300">
    <property type="entry name" value="P-loop containing nucleotide triphosphate hydrolases"/>
    <property type="match status" value="1"/>
</dbReference>
<gene>
    <name evidence="4" type="ORF">RFI_10453</name>
</gene>
<keyword evidence="2" id="KW-0067">ATP-binding</keyword>
<dbReference type="OMA" id="RWEMYRA"/>
<comment type="caution">
    <text evidence="4">The sequence shown here is derived from an EMBL/GenBank/DDBJ whole genome shotgun (WGS) entry which is preliminary data.</text>
</comment>
<dbReference type="NCBIfam" id="TIGR00152">
    <property type="entry name" value="dephospho-CoA kinase"/>
    <property type="match status" value="1"/>
</dbReference>
<dbReference type="Proteomes" id="UP000023152">
    <property type="component" value="Unassembled WGS sequence"/>
</dbReference>
<dbReference type="HAMAP" id="MF_00376">
    <property type="entry name" value="Dephospho_CoA_kinase"/>
    <property type="match status" value="1"/>
</dbReference>
<evidence type="ECO:0008006" key="6">
    <source>
        <dbReference type="Google" id="ProtNLM"/>
    </source>
</evidence>
<evidence type="ECO:0000256" key="2">
    <source>
        <dbReference type="ARBA" id="ARBA00022840"/>
    </source>
</evidence>
<evidence type="ECO:0000313" key="4">
    <source>
        <dbReference type="EMBL" id="ETO26678.1"/>
    </source>
</evidence>
<dbReference type="Pfam" id="PF01121">
    <property type="entry name" value="CoaE"/>
    <property type="match status" value="1"/>
</dbReference>
<dbReference type="GO" id="GO:0005524">
    <property type="term" value="F:ATP binding"/>
    <property type="evidence" value="ECO:0007669"/>
    <property type="project" value="UniProtKB-KW"/>
</dbReference>
<evidence type="ECO:0000256" key="3">
    <source>
        <dbReference type="SAM" id="Phobius"/>
    </source>
</evidence>
<protein>
    <recommendedName>
        <fullName evidence="6">Dephospho-CoA kinase</fullName>
    </recommendedName>
</protein>
<dbReference type="OrthoDB" id="247245at2759"/>
<dbReference type="PANTHER" id="PTHR10695">
    <property type="entry name" value="DEPHOSPHO-COA KINASE-RELATED"/>
    <property type="match status" value="1"/>
</dbReference>
<dbReference type="GO" id="GO:0004140">
    <property type="term" value="F:dephospho-CoA kinase activity"/>
    <property type="evidence" value="ECO:0007669"/>
    <property type="project" value="InterPro"/>
</dbReference>
<name>X6NL86_RETFI</name>
<keyword evidence="1" id="KW-0547">Nucleotide-binding</keyword>
<dbReference type="PANTHER" id="PTHR10695:SF46">
    <property type="entry name" value="BIFUNCTIONAL COENZYME A SYNTHASE-RELATED"/>
    <property type="match status" value="1"/>
</dbReference>
<dbReference type="CDD" id="cd02022">
    <property type="entry name" value="DPCK"/>
    <property type="match status" value="1"/>
</dbReference>
<dbReference type="PROSITE" id="PS51219">
    <property type="entry name" value="DPCK"/>
    <property type="match status" value="1"/>
</dbReference>
<evidence type="ECO:0000313" key="5">
    <source>
        <dbReference type="Proteomes" id="UP000023152"/>
    </source>
</evidence>
<proteinExistence type="inferred from homology"/>
<keyword evidence="3" id="KW-0812">Transmembrane</keyword>
<organism evidence="4 5">
    <name type="scientific">Reticulomyxa filosa</name>
    <dbReference type="NCBI Taxonomy" id="46433"/>
    <lineage>
        <taxon>Eukaryota</taxon>
        <taxon>Sar</taxon>
        <taxon>Rhizaria</taxon>
        <taxon>Retaria</taxon>
        <taxon>Foraminifera</taxon>
        <taxon>Monothalamids</taxon>
        <taxon>Reticulomyxidae</taxon>
        <taxon>Reticulomyxa</taxon>
    </lineage>
</organism>
<accession>X6NL86</accession>
<keyword evidence="3" id="KW-1133">Transmembrane helix</keyword>
<sequence length="263" mass="31037">MPFRFLLLILWNSVCFLFIIWCISTVLRKYIGLTLIGLTGGIATGKSTCSNYLKSKHHRSIVDLDEITHHCYACGRKAWTKIRAEFGDEILHKDWTIDRQKLGEIVWKDVSKLRKLERVCIVRWPILQDLMMELLNQYLFIQCKVCILDIPLLIESRYSNFLYYLCDEVVLVWCDKKTQLQRLCQRDKITSEQAMLKITKQISIDLKQRYADVIINNNSNSSTGNVQDEMRKQVDEWIRKYNAPLTWKHARKPTRLSFCVPRS</sequence>